<dbReference type="AlphaFoldDB" id="A0A9D3W315"/>
<organism evidence="1 2">
    <name type="scientific">Gossypium stocksii</name>
    <dbReference type="NCBI Taxonomy" id="47602"/>
    <lineage>
        <taxon>Eukaryota</taxon>
        <taxon>Viridiplantae</taxon>
        <taxon>Streptophyta</taxon>
        <taxon>Embryophyta</taxon>
        <taxon>Tracheophyta</taxon>
        <taxon>Spermatophyta</taxon>
        <taxon>Magnoliopsida</taxon>
        <taxon>eudicotyledons</taxon>
        <taxon>Gunneridae</taxon>
        <taxon>Pentapetalae</taxon>
        <taxon>rosids</taxon>
        <taxon>malvids</taxon>
        <taxon>Malvales</taxon>
        <taxon>Malvaceae</taxon>
        <taxon>Malvoideae</taxon>
        <taxon>Gossypium</taxon>
    </lineage>
</organism>
<gene>
    <name evidence="1" type="ORF">J1N35_011550</name>
</gene>
<dbReference type="EMBL" id="JAIQCV010000004">
    <property type="protein sequence ID" value="KAH1107782.1"/>
    <property type="molecule type" value="Genomic_DNA"/>
</dbReference>
<evidence type="ECO:0000313" key="2">
    <source>
        <dbReference type="Proteomes" id="UP000828251"/>
    </source>
</evidence>
<reference evidence="1 2" key="1">
    <citation type="journal article" date="2021" name="Plant Biotechnol. J.">
        <title>Multi-omics assisted identification of the key and species-specific regulatory components of drought-tolerant mechanisms in Gossypium stocksii.</title>
        <authorList>
            <person name="Yu D."/>
            <person name="Ke L."/>
            <person name="Zhang D."/>
            <person name="Wu Y."/>
            <person name="Sun Y."/>
            <person name="Mei J."/>
            <person name="Sun J."/>
            <person name="Sun Y."/>
        </authorList>
    </citation>
    <scope>NUCLEOTIDE SEQUENCE [LARGE SCALE GENOMIC DNA]</scope>
    <source>
        <strain evidence="2">cv. E1</strain>
        <tissue evidence="1">Leaf</tissue>
    </source>
</reference>
<comment type="caution">
    <text evidence="1">The sequence shown here is derived from an EMBL/GenBank/DDBJ whole genome shotgun (WGS) entry which is preliminary data.</text>
</comment>
<name>A0A9D3W315_9ROSI</name>
<accession>A0A9D3W315</accession>
<protein>
    <submittedName>
        <fullName evidence="1">Uncharacterized protein</fullName>
    </submittedName>
</protein>
<sequence>MRSSPRFSGDLRSSFGVTQRSVAVKSDSGDDVGDFGRRIRTDLIKYCPGDRNLKIRGRNYHIVCWCKYTHIAANGKFEELLD</sequence>
<proteinExistence type="predicted"/>
<dbReference type="Proteomes" id="UP000828251">
    <property type="component" value="Unassembled WGS sequence"/>
</dbReference>
<keyword evidence="2" id="KW-1185">Reference proteome</keyword>
<evidence type="ECO:0000313" key="1">
    <source>
        <dbReference type="EMBL" id="KAH1107782.1"/>
    </source>
</evidence>